<dbReference type="EMBL" id="BJCE01000006">
    <property type="protein sequence ID" value="GCL35286.1"/>
    <property type="molecule type" value="Genomic_DNA"/>
</dbReference>
<dbReference type="PANTHER" id="PTHR30302">
    <property type="entry name" value="HYDROGENASE 1 MATURATION PROTEASE"/>
    <property type="match status" value="1"/>
</dbReference>
<organism evidence="1 2">
    <name type="scientific">Sphaerospermopsis reniformis</name>
    <dbReference type="NCBI Taxonomy" id="531300"/>
    <lineage>
        <taxon>Bacteria</taxon>
        <taxon>Bacillati</taxon>
        <taxon>Cyanobacteriota</taxon>
        <taxon>Cyanophyceae</taxon>
        <taxon>Nostocales</taxon>
        <taxon>Aphanizomenonaceae</taxon>
        <taxon>Sphaerospermopsis</taxon>
    </lineage>
</organism>
<evidence type="ECO:0008006" key="3">
    <source>
        <dbReference type="Google" id="ProtNLM"/>
    </source>
</evidence>
<dbReference type="SUPFAM" id="SSF53163">
    <property type="entry name" value="HybD-like"/>
    <property type="match status" value="1"/>
</dbReference>
<dbReference type="Proteomes" id="UP000300142">
    <property type="component" value="Unassembled WGS sequence"/>
</dbReference>
<evidence type="ECO:0000313" key="2">
    <source>
        <dbReference type="Proteomes" id="UP000300142"/>
    </source>
</evidence>
<name>A0A479ZUG8_9CYAN</name>
<dbReference type="InterPro" id="IPR000671">
    <property type="entry name" value="Peptidase_A31"/>
</dbReference>
<evidence type="ECO:0000313" key="1">
    <source>
        <dbReference type="EMBL" id="GCL35286.1"/>
    </source>
</evidence>
<reference evidence="2" key="1">
    <citation type="submission" date="2019-02" db="EMBL/GenBank/DDBJ databases">
        <title>Draft genome sequence of Sphaerospermopsis reniformis NIES-1949.</title>
        <authorList>
            <person name="Yamaguchi H."/>
            <person name="Suzuki S."/>
            <person name="Kawachi M."/>
        </authorList>
    </citation>
    <scope>NUCLEOTIDE SEQUENCE [LARGE SCALE GENOMIC DNA]</scope>
    <source>
        <strain evidence="2">NIES-1949</strain>
    </source>
</reference>
<protein>
    <recommendedName>
        <fullName evidence="3">Hydrogenase maturation protease</fullName>
    </recommendedName>
</protein>
<dbReference type="Gene3D" id="3.40.50.1450">
    <property type="entry name" value="HybD-like"/>
    <property type="match status" value="1"/>
</dbReference>
<dbReference type="InterPro" id="IPR023430">
    <property type="entry name" value="Pept_HybD-like_dom_sf"/>
</dbReference>
<dbReference type="GO" id="GO:0004175">
    <property type="term" value="F:endopeptidase activity"/>
    <property type="evidence" value="ECO:0007669"/>
    <property type="project" value="TreeGrafter"/>
</dbReference>
<sequence length="154" mass="17001">MQPVIVIGYGNELRGDDAIGQQVAKVVKYWCLSSVESIAIHQLTPELAEPLANSRLAIFVDACINSQSHEVQVQPLLPNESNTINPHTSDPRTLLSLAQFLYGNSPKAWLITVPGENFKLCDRISLTAQKGITTALSKIMQILEQNNNSWMNSE</sequence>
<dbReference type="GO" id="GO:0016485">
    <property type="term" value="P:protein processing"/>
    <property type="evidence" value="ECO:0007669"/>
    <property type="project" value="TreeGrafter"/>
</dbReference>
<accession>A0A479ZUG8</accession>
<dbReference type="NCBIfam" id="TIGR00072">
    <property type="entry name" value="hydrog_prot"/>
    <property type="match status" value="1"/>
</dbReference>
<dbReference type="GO" id="GO:0008047">
    <property type="term" value="F:enzyme activator activity"/>
    <property type="evidence" value="ECO:0007669"/>
    <property type="project" value="InterPro"/>
</dbReference>
<proteinExistence type="predicted"/>
<gene>
    <name evidence="1" type="ORF">SR1949_03780</name>
</gene>
<dbReference type="AlphaFoldDB" id="A0A479ZUG8"/>
<dbReference type="CDD" id="cd06066">
    <property type="entry name" value="H2MP_NAD-link-bidir"/>
    <property type="match status" value="1"/>
</dbReference>
<keyword evidence="2" id="KW-1185">Reference proteome</keyword>
<comment type="caution">
    <text evidence="1">The sequence shown here is derived from an EMBL/GenBank/DDBJ whole genome shotgun (WGS) entry which is preliminary data.</text>
</comment>
<dbReference type="PANTHER" id="PTHR30302:SF5">
    <property type="entry name" value="SLR1876 PROTEIN"/>
    <property type="match status" value="1"/>
</dbReference>
<dbReference type="RefSeq" id="WP_201277556.1">
    <property type="nucleotide sequence ID" value="NZ_BJCE01000006.1"/>
</dbReference>